<accession>A0A1S9T1V9</accession>
<reference evidence="1 2" key="1">
    <citation type="submission" date="2017-01" db="EMBL/GenBank/DDBJ databases">
        <title>Bacillus cereus isolates.</title>
        <authorList>
            <person name="Beno S.M."/>
        </authorList>
    </citation>
    <scope>NUCLEOTIDE SEQUENCE [LARGE SCALE GENOMIC DNA]</scope>
    <source>
        <strain evidence="1 2">FSL W7-1108</strain>
    </source>
</reference>
<evidence type="ECO:0000313" key="2">
    <source>
        <dbReference type="Proteomes" id="UP000190696"/>
    </source>
</evidence>
<dbReference type="EMBL" id="MUAI01000030">
    <property type="protein sequence ID" value="OOR03978.1"/>
    <property type="molecule type" value="Genomic_DNA"/>
</dbReference>
<proteinExistence type="predicted"/>
<comment type="caution">
    <text evidence="1">The sequence shown here is derived from an EMBL/GenBank/DDBJ whole genome shotgun (WGS) entry which is preliminary data.</text>
</comment>
<dbReference type="RefSeq" id="WP_078176898.1">
    <property type="nucleotide sequence ID" value="NZ_JBNTOF010000057.1"/>
</dbReference>
<evidence type="ECO:0000313" key="1">
    <source>
        <dbReference type="EMBL" id="OOR03978.1"/>
    </source>
</evidence>
<dbReference type="Proteomes" id="UP000190696">
    <property type="component" value="Unassembled WGS sequence"/>
</dbReference>
<sequence length="105" mass="12616">MNQNMLHRIGHEILQETFLLIRNVFSHSGDDFYSMKYVRDIVDAIHNIPHSIQKQNDKFLDFELKLLQETLMNMDFGKVVAQNVPYFRAFTTHVHHVLQKRYERI</sequence>
<protein>
    <submittedName>
        <fullName evidence="1">Uncharacterized protein</fullName>
    </submittedName>
</protein>
<dbReference type="AlphaFoldDB" id="A0A1S9T1V9"/>
<gene>
    <name evidence="1" type="ORF">BW900_24155</name>
</gene>
<organism evidence="1 2">
    <name type="scientific">Bacillus mycoides</name>
    <dbReference type="NCBI Taxonomy" id="1405"/>
    <lineage>
        <taxon>Bacteria</taxon>
        <taxon>Bacillati</taxon>
        <taxon>Bacillota</taxon>
        <taxon>Bacilli</taxon>
        <taxon>Bacillales</taxon>
        <taxon>Bacillaceae</taxon>
        <taxon>Bacillus</taxon>
        <taxon>Bacillus cereus group</taxon>
    </lineage>
</organism>
<name>A0A1S9T1V9_BACMY</name>